<organism evidence="3 4">
    <name type="scientific">Streptomyces noboritoensis</name>
    <dbReference type="NCBI Taxonomy" id="67337"/>
    <lineage>
        <taxon>Bacteria</taxon>
        <taxon>Bacillati</taxon>
        <taxon>Actinomycetota</taxon>
        <taxon>Actinomycetes</taxon>
        <taxon>Kitasatosporales</taxon>
        <taxon>Streptomycetaceae</taxon>
        <taxon>Streptomyces</taxon>
    </lineage>
</organism>
<dbReference type="Pfam" id="PF00899">
    <property type="entry name" value="ThiF"/>
    <property type="match status" value="1"/>
</dbReference>
<dbReference type="RefSeq" id="WP_394321326.1">
    <property type="nucleotide sequence ID" value="NZ_JBHMQV010000009.1"/>
</dbReference>
<evidence type="ECO:0000256" key="1">
    <source>
        <dbReference type="SAM" id="MobiDB-lite"/>
    </source>
</evidence>
<dbReference type="InterPro" id="IPR000594">
    <property type="entry name" value="ThiF_NAD_FAD-bd"/>
</dbReference>
<protein>
    <submittedName>
        <fullName evidence="3">ThiF family adenylyltransferase</fullName>
    </submittedName>
</protein>
<accession>A0ABV6TKF0</accession>
<evidence type="ECO:0000313" key="3">
    <source>
        <dbReference type="EMBL" id="MFC0846269.1"/>
    </source>
</evidence>
<dbReference type="InterPro" id="IPR035985">
    <property type="entry name" value="Ubiquitin-activating_enz"/>
</dbReference>
<keyword evidence="3" id="KW-0548">Nucleotidyltransferase</keyword>
<reference evidence="3 4" key="1">
    <citation type="submission" date="2024-09" db="EMBL/GenBank/DDBJ databases">
        <authorList>
            <person name="Sun Q."/>
            <person name="Mori K."/>
        </authorList>
    </citation>
    <scope>NUCLEOTIDE SEQUENCE [LARGE SCALE GENOMIC DNA]</scope>
    <source>
        <strain evidence="3 4">JCM 4557</strain>
    </source>
</reference>
<feature type="region of interest" description="Disordered" evidence="1">
    <location>
        <begin position="176"/>
        <end position="211"/>
    </location>
</feature>
<dbReference type="SUPFAM" id="SSF69572">
    <property type="entry name" value="Activating enzymes of the ubiquitin-like proteins"/>
    <property type="match status" value="1"/>
</dbReference>
<proteinExistence type="predicted"/>
<evidence type="ECO:0000313" key="4">
    <source>
        <dbReference type="Proteomes" id="UP001589887"/>
    </source>
</evidence>
<gene>
    <name evidence="3" type="ORF">ACFH04_21515</name>
</gene>
<dbReference type="EMBL" id="JBHMQV010000009">
    <property type="protein sequence ID" value="MFC0846269.1"/>
    <property type="molecule type" value="Genomic_DNA"/>
</dbReference>
<name>A0ABV6TKF0_9ACTN</name>
<keyword evidence="4" id="KW-1185">Reference proteome</keyword>
<dbReference type="Gene3D" id="3.40.50.720">
    <property type="entry name" value="NAD(P)-binding Rossmann-like Domain"/>
    <property type="match status" value="1"/>
</dbReference>
<dbReference type="Proteomes" id="UP001589887">
    <property type="component" value="Unassembled WGS sequence"/>
</dbReference>
<dbReference type="GO" id="GO:0016779">
    <property type="term" value="F:nucleotidyltransferase activity"/>
    <property type="evidence" value="ECO:0007669"/>
    <property type="project" value="UniProtKB-KW"/>
</dbReference>
<sequence>MHPMLKPALRRAWRDRQTVQFGVTPARAVVVSPVDTATGSFLELLDGTRGLPLLYEEARALDLSPGQVDALVERLTGAGVVDDPTAGGPAAQALRGRPEAFDRTRSDLASLCLVDPEPGGGASRLAARRSLRVQVRGAGRVGATIASVLAASGVGRVEVLDGGTVQPWDVAPGGLPEQAVGERRGPAAQRLVRGAAPDRPPRSGEGDGPTGLSLIVVAPRDGLDVYAPDPVTGGEWVAAGIPHLYAGVVETTGLVGPLVLPGGTGCAGCLALERAERDPGWPRMLAQWRSGRRRGAVPACDLALATAVAGLAAAHALSFLDGDLPASTGTRWEASLPLLGWLPRRLGARLDCPCGAGGNSEGEDTSGGVRPQDTMAPVTAVNDALPRGARHRRLGIGGAHV</sequence>
<keyword evidence="3" id="KW-0808">Transferase</keyword>
<comment type="caution">
    <text evidence="3">The sequence shown here is derived from an EMBL/GenBank/DDBJ whole genome shotgun (WGS) entry which is preliminary data.</text>
</comment>
<evidence type="ECO:0000259" key="2">
    <source>
        <dbReference type="Pfam" id="PF00899"/>
    </source>
</evidence>
<feature type="domain" description="THIF-type NAD/FAD binding fold" evidence="2">
    <location>
        <begin position="129"/>
        <end position="346"/>
    </location>
</feature>